<protein>
    <recommendedName>
        <fullName evidence="2">CCHC-type domain-containing protein</fullName>
    </recommendedName>
</protein>
<evidence type="ECO:0000313" key="3">
    <source>
        <dbReference type="EMBL" id="KAJ4430558.1"/>
    </source>
</evidence>
<dbReference type="SUPFAM" id="SSF57756">
    <property type="entry name" value="Retrovirus zinc finger-like domains"/>
    <property type="match status" value="1"/>
</dbReference>
<dbReference type="Gene3D" id="4.10.60.10">
    <property type="entry name" value="Zinc finger, CCHC-type"/>
    <property type="match status" value="1"/>
</dbReference>
<reference evidence="3 4" key="1">
    <citation type="journal article" date="2022" name="Allergy">
        <title>Genome assembly and annotation of Periplaneta americana reveal a comprehensive cockroach allergen profile.</title>
        <authorList>
            <person name="Wang L."/>
            <person name="Xiong Q."/>
            <person name="Saelim N."/>
            <person name="Wang L."/>
            <person name="Nong W."/>
            <person name="Wan A.T."/>
            <person name="Shi M."/>
            <person name="Liu X."/>
            <person name="Cao Q."/>
            <person name="Hui J.H.L."/>
            <person name="Sookrung N."/>
            <person name="Leung T.F."/>
            <person name="Tungtrongchitr A."/>
            <person name="Tsui S.K.W."/>
        </authorList>
    </citation>
    <scope>NUCLEOTIDE SEQUENCE [LARGE SCALE GENOMIC DNA]</scope>
    <source>
        <strain evidence="3">PWHHKU_190912</strain>
    </source>
</reference>
<keyword evidence="1" id="KW-0479">Metal-binding</keyword>
<evidence type="ECO:0000259" key="2">
    <source>
        <dbReference type="PROSITE" id="PS50158"/>
    </source>
</evidence>
<dbReference type="Pfam" id="PF05380">
    <property type="entry name" value="Peptidase_A17"/>
    <property type="match status" value="1"/>
</dbReference>
<evidence type="ECO:0000313" key="4">
    <source>
        <dbReference type="Proteomes" id="UP001148838"/>
    </source>
</evidence>
<sequence length="714" mass="81670">MEFLGEEVDSALTTQKIRGDALSSTYIPTTATLRVDSKTGSRSRKSRSRGHWAQDCKVVPDASERVKRLKNANRCFLCLNRGHSARDCSRKGKALCTHCKMSHHRSICSNPRSTEPTTHPTKFTSVNRINAEATDFTYLQTARVWVMGPTRLTKLTCCVLDGWSQSSFVTKSIVDELKLEVVDWRDLVIASFETSSTSSPRRLVRFSVKSIWTNSTASVTGFESTHVFSPQPAVPHDVKMLAHTRKLQLADPKDHTEDMTLPIEIIIGSDHYWKKILGSGDLEIRENQDRQRSSKDSAILQAFEDSYLIEDQRRVVSLPRKEGIIPPTNRYNAQRWFHNLEKRLQGNAHLKEIYYTQMMDYIVKGHVDLVALGSQPYDEFYLPHQLVKKEKRGGDDPSLNDSLEMGPNLLPEVLSILLRFRTYRTAIIGNIEQAILQLKLDRKDRFDQVFWYNVTQDDEGKYEMTSDVTIYRFTRLPFGLTCSPFLLSAALRELAYLHKSTFPSAASLIDNSTSTFMDDFVASRENDNQVISLYYELTQLMNIFSLPMVLGGMWDTSSDTFYIDHRDITETFLEGPTRKRQLLRVTSRFYDILGLLTPISITGKLLFQDTWCRGMEWDELLPHDLGTRWHMWISSLSELSQIRIPRWIGTSERYIHQLHVFCDASERAYGAVIYVRSTKDDCVSVSLACSKNRLAPVKKVTLPRLELQAALVGA</sequence>
<name>A0ABQ8S920_PERAM</name>
<feature type="domain" description="CCHC-type" evidence="2">
    <location>
        <begin position="74"/>
        <end position="88"/>
    </location>
</feature>
<dbReference type="Proteomes" id="UP001148838">
    <property type="component" value="Unassembled WGS sequence"/>
</dbReference>
<dbReference type="InterPro" id="IPR043502">
    <property type="entry name" value="DNA/RNA_pol_sf"/>
</dbReference>
<dbReference type="PROSITE" id="PS50158">
    <property type="entry name" value="ZF_CCHC"/>
    <property type="match status" value="1"/>
</dbReference>
<keyword evidence="1" id="KW-0863">Zinc-finger</keyword>
<gene>
    <name evidence="3" type="ORF">ANN_19146</name>
</gene>
<dbReference type="InterPro" id="IPR036875">
    <property type="entry name" value="Znf_CCHC_sf"/>
</dbReference>
<dbReference type="EMBL" id="JAJSOF020000031">
    <property type="protein sequence ID" value="KAJ4430558.1"/>
    <property type="molecule type" value="Genomic_DNA"/>
</dbReference>
<dbReference type="SUPFAM" id="SSF56672">
    <property type="entry name" value="DNA/RNA polymerases"/>
    <property type="match status" value="1"/>
</dbReference>
<dbReference type="PANTHER" id="PTHR47331:SF5">
    <property type="entry name" value="RIBONUCLEASE H"/>
    <property type="match status" value="1"/>
</dbReference>
<keyword evidence="4" id="KW-1185">Reference proteome</keyword>
<dbReference type="PANTHER" id="PTHR47331">
    <property type="entry name" value="PHD-TYPE DOMAIN-CONTAINING PROTEIN"/>
    <property type="match status" value="1"/>
</dbReference>
<comment type="caution">
    <text evidence="3">The sequence shown here is derived from an EMBL/GenBank/DDBJ whole genome shotgun (WGS) entry which is preliminary data.</text>
</comment>
<evidence type="ECO:0000256" key="1">
    <source>
        <dbReference type="PROSITE-ProRule" id="PRU00047"/>
    </source>
</evidence>
<keyword evidence="1" id="KW-0862">Zinc</keyword>
<organism evidence="3 4">
    <name type="scientific">Periplaneta americana</name>
    <name type="common">American cockroach</name>
    <name type="synonym">Blatta americana</name>
    <dbReference type="NCBI Taxonomy" id="6978"/>
    <lineage>
        <taxon>Eukaryota</taxon>
        <taxon>Metazoa</taxon>
        <taxon>Ecdysozoa</taxon>
        <taxon>Arthropoda</taxon>
        <taxon>Hexapoda</taxon>
        <taxon>Insecta</taxon>
        <taxon>Pterygota</taxon>
        <taxon>Neoptera</taxon>
        <taxon>Polyneoptera</taxon>
        <taxon>Dictyoptera</taxon>
        <taxon>Blattodea</taxon>
        <taxon>Blattoidea</taxon>
        <taxon>Blattidae</taxon>
        <taxon>Blattinae</taxon>
        <taxon>Periplaneta</taxon>
    </lineage>
</organism>
<proteinExistence type="predicted"/>
<dbReference type="InterPro" id="IPR008042">
    <property type="entry name" value="Retrotrans_Pao"/>
</dbReference>
<dbReference type="InterPro" id="IPR001878">
    <property type="entry name" value="Znf_CCHC"/>
</dbReference>
<accession>A0ABQ8S920</accession>